<sequence length="400" mass="46158">MKIGIDASRANELKKTGTEWYAYQLIQEFKKIADPNDQFILYTKEPLREDLSVLPPNFRNRVLRWPPQYLWTQIRLSWEMIFRKPDLLFVPAHTIPLIHPKKTVTTLHDVGFERFHELYSKARIGYRPSLTKVLINALIKLLTLGKYGNNEYDYHRFSARFALKHAKKIITVSNFTKKEILDIYGKRGSGKIKVIPNAYNKAEIKQKFTASRTSETLKKYKIESPFLLYIGRLEEKKNITGLIEAFKILITKYNFKGQLVLLGKQGFNFEKTLRVIERYGLDKYVIRPGWVNEEERIILLKSAVVFVFPSFYEGFGIPPLEAMASGVPVVAANSASIPEVTGNAALLVDPHDFKAMAEGINRIMDDPKLRDDFIAAGYRRAEKYSWKSTAEQTLQELKNV</sequence>
<keyword evidence="1" id="KW-0808">Transferase</keyword>
<proteinExistence type="predicted"/>
<dbReference type="Pfam" id="PF00534">
    <property type="entry name" value="Glycos_transf_1"/>
    <property type="match status" value="1"/>
</dbReference>
<feature type="domain" description="Glycosyltransferase subfamily 4-like N-terminal" evidence="3">
    <location>
        <begin position="17"/>
        <end position="200"/>
    </location>
</feature>
<dbReference type="Pfam" id="PF13439">
    <property type="entry name" value="Glyco_transf_4"/>
    <property type="match status" value="1"/>
</dbReference>
<name>A0A2M7RFJ5_9BACT</name>
<accession>A0A2M7RFJ5</accession>
<reference evidence="4 5" key="1">
    <citation type="submission" date="2017-09" db="EMBL/GenBank/DDBJ databases">
        <title>Depth-based differentiation of microbial function through sediment-hosted aquifers and enrichment of novel symbionts in the deep terrestrial subsurface.</title>
        <authorList>
            <person name="Probst A.J."/>
            <person name="Ladd B."/>
            <person name="Jarett J.K."/>
            <person name="Geller-Mcgrath D.E."/>
            <person name="Sieber C.M."/>
            <person name="Emerson J.B."/>
            <person name="Anantharaman K."/>
            <person name="Thomas B.C."/>
            <person name="Malmstrom R."/>
            <person name="Stieglmeier M."/>
            <person name="Klingl A."/>
            <person name="Woyke T."/>
            <person name="Ryan C.M."/>
            <person name="Banfield J.F."/>
        </authorList>
    </citation>
    <scope>NUCLEOTIDE SEQUENCE [LARGE SCALE GENOMIC DNA]</scope>
    <source>
        <strain evidence="4">CG_4_10_14_0_8_um_filter_42_10</strain>
    </source>
</reference>
<dbReference type="Gene3D" id="3.40.50.2000">
    <property type="entry name" value="Glycogen Phosphorylase B"/>
    <property type="match status" value="2"/>
</dbReference>
<organism evidence="4 5">
    <name type="scientific">Candidatus Kerfeldbacteria bacterium CG_4_10_14_0_8_um_filter_42_10</name>
    <dbReference type="NCBI Taxonomy" id="2014248"/>
    <lineage>
        <taxon>Bacteria</taxon>
        <taxon>Candidatus Kerfeldiibacteriota</taxon>
    </lineage>
</organism>
<gene>
    <name evidence="4" type="ORF">COY66_06620</name>
</gene>
<dbReference type="InterPro" id="IPR001296">
    <property type="entry name" value="Glyco_trans_1"/>
</dbReference>
<dbReference type="EMBL" id="PFMD01000079">
    <property type="protein sequence ID" value="PIY95510.1"/>
    <property type="molecule type" value="Genomic_DNA"/>
</dbReference>
<feature type="domain" description="Glycosyl transferase family 1" evidence="2">
    <location>
        <begin position="223"/>
        <end position="379"/>
    </location>
</feature>
<comment type="caution">
    <text evidence="4">The sequence shown here is derived from an EMBL/GenBank/DDBJ whole genome shotgun (WGS) entry which is preliminary data.</text>
</comment>
<evidence type="ECO:0000313" key="4">
    <source>
        <dbReference type="EMBL" id="PIY95510.1"/>
    </source>
</evidence>
<dbReference type="GO" id="GO:0016757">
    <property type="term" value="F:glycosyltransferase activity"/>
    <property type="evidence" value="ECO:0007669"/>
    <property type="project" value="InterPro"/>
</dbReference>
<evidence type="ECO:0000259" key="3">
    <source>
        <dbReference type="Pfam" id="PF13439"/>
    </source>
</evidence>
<evidence type="ECO:0000313" key="5">
    <source>
        <dbReference type="Proteomes" id="UP000230779"/>
    </source>
</evidence>
<protein>
    <recommendedName>
        <fullName evidence="6">Glycosyltransferase family 1 protein</fullName>
    </recommendedName>
</protein>
<dbReference type="AlphaFoldDB" id="A0A2M7RFJ5"/>
<evidence type="ECO:0000256" key="1">
    <source>
        <dbReference type="ARBA" id="ARBA00022679"/>
    </source>
</evidence>
<dbReference type="PANTHER" id="PTHR46401:SF2">
    <property type="entry name" value="GLYCOSYLTRANSFERASE WBBK-RELATED"/>
    <property type="match status" value="1"/>
</dbReference>
<dbReference type="CDD" id="cd03809">
    <property type="entry name" value="GT4_MtfB-like"/>
    <property type="match status" value="1"/>
</dbReference>
<evidence type="ECO:0000259" key="2">
    <source>
        <dbReference type="Pfam" id="PF00534"/>
    </source>
</evidence>
<dbReference type="FunFam" id="3.40.50.2000:FF:000119">
    <property type="entry name" value="Glycosyl transferase group 1"/>
    <property type="match status" value="1"/>
</dbReference>
<dbReference type="SUPFAM" id="SSF53756">
    <property type="entry name" value="UDP-Glycosyltransferase/glycogen phosphorylase"/>
    <property type="match status" value="1"/>
</dbReference>
<dbReference type="InterPro" id="IPR028098">
    <property type="entry name" value="Glyco_trans_4-like_N"/>
</dbReference>
<dbReference type="Proteomes" id="UP000230779">
    <property type="component" value="Unassembled WGS sequence"/>
</dbReference>
<dbReference type="GO" id="GO:0009103">
    <property type="term" value="P:lipopolysaccharide biosynthetic process"/>
    <property type="evidence" value="ECO:0007669"/>
    <property type="project" value="TreeGrafter"/>
</dbReference>
<evidence type="ECO:0008006" key="6">
    <source>
        <dbReference type="Google" id="ProtNLM"/>
    </source>
</evidence>
<dbReference type="PANTHER" id="PTHR46401">
    <property type="entry name" value="GLYCOSYLTRANSFERASE WBBK-RELATED"/>
    <property type="match status" value="1"/>
</dbReference>